<dbReference type="InterPro" id="IPR017853">
    <property type="entry name" value="GH"/>
</dbReference>
<evidence type="ECO:0000313" key="10">
    <source>
        <dbReference type="EMBL" id="KLO05165.1"/>
    </source>
</evidence>
<dbReference type="STRING" id="27342.A0A0H2R062"/>
<dbReference type="InterPro" id="IPR018954">
    <property type="entry name" value="Betagal_dom2"/>
</dbReference>
<dbReference type="InParanoid" id="A0A0H2R062"/>
<comment type="similarity">
    <text evidence="2 8">Belongs to the glycosyl hydrolase 35 family.</text>
</comment>
<reference evidence="10 11" key="1">
    <citation type="submission" date="2015-04" db="EMBL/GenBank/DDBJ databases">
        <title>Complete genome sequence of Schizopora paradoxa KUC8140, a cosmopolitan wood degrader in East Asia.</title>
        <authorList>
            <consortium name="DOE Joint Genome Institute"/>
            <person name="Min B."/>
            <person name="Park H."/>
            <person name="Jang Y."/>
            <person name="Kim J.-J."/>
            <person name="Kim K.H."/>
            <person name="Pangilinan J."/>
            <person name="Lipzen A."/>
            <person name="Riley R."/>
            <person name="Grigoriev I.V."/>
            <person name="Spatafora J.W."/>
            <person name="Choi I.-G."/>
        </authorList>
    </citation>
    <scope>NUCLEOTIDE SEQUENCE [LARGE SCALE GENOMIC DNA]</scope>
    <source>
        <strain evidence="10 11">KUC8140</strain>
    </source>
</reference>
<sequence>MFPSLLPSERRQQKWNWSSFIALSCLFLAALSSVQVDARRPSSSLHFRSRLPSSLSKGTNVTGLLPVQSNATNSPFKTDGFQNDVQWDSFSLVVKGQRFFLHSGEFHTFRLPVPSMWLDILQKVKATGMNTISVYTHWGYSNPSPGVVDFTGIRALQPLFDAAMEAGIWIILRPGPYINAETTAGGIAHWATSQVKGDLRTNATDYMKAWLPYISGIANLTAPNQITRGGPVIAVQVDNEYSQNGFGRPEYFEELENTLRAAGIVVPTTYNDPGELESFINGTGSVNLYGVDAYPRHFNCSAPDVWSSVVMNYHDYHQNVNPSEPLFFPEFQGGAQVAWGPDSPQYSDCRELTNEQFEDVFYKSLWAANAKMLNFYMIYGGTSWGSLPYPGTVTSYDYGAAITENRQLTEKHVEMKKQGLFIRSSPEFYKTNWVGNSSYPDVVSISNRFAFVIQLKNPDSGANFYIARLTDNTAKNVVNFTMEAKTSAGTIKLPQTVSSITISGRQSKVIVTDYKFGNSRALYSTAPVFFAGRIGTRDVLLLYGDSNQEHEAAIALTGSEGVKTTNSRIKFSSQGTSAELKKTTVIGITTGVKGLVTLWDSTDQLVLFADSDTVAIFSAPVIPSTDTTGDGQAFSNFWSIGSNETVLVGGPYLVRSASVSGTQLALTGDLNASVPLTIIAPATVQNITWNGQLVETNATKGSTVTKFGGFMGQLNFTVASNNVSTDSSGTQNVTAGVISDAGEMIQVTIPELTGWKYADSLPEIQTEFSDASWTLANHTTTNIPDKPLYGDGRVLYGCDYEFCEGIVLWRGHFEGTGKEKSVNFTIDGGEAFAASVWLNDVFLNTTFGNSTNNGNSINQTDQLFTFPADAVKSGKDNVITVVQDNMGNDEFGFGTNLPKSARGIRGFQLNTGNFSEWKVQGKVGGYTNFPDKVRGVLNEGGTFGERQGWHLPGFDTSSWSSRDITNGLPNNTAGVGFFVTTFDLDIPEGVDALLSFTFDGNSSATTQPYRALLFVNGWMMGKRVANLGPQTKFPVHQGILDYNGQNTVAVALWAMESSKVSPSLALTLDGVLQGGVGGIVTNNPAWSAEGRQ</sequence>
<keyword evidence="6" id="KW-0325">Glycoprotein</keyword>
<dbReference type="InterPro" id="IPR008979">
    <property type="entry name" value="Galactose-bd-like_sf"/>
</dbReference>
<dbReference type="OrthoDB" id="1657402at2759"/>
<dbReference type="PRINTS" id="PR00742">
    <property type="entry name" value="GLHYDRLASE35"/>
</dbReference>
<dbReference type="PANTHER" id="PTHR23421">
    <property type="entry name" value="BETA-GALACTOSIDASE RELATED"/>
    <property type="match status" value="1"/>
</dbReference>
<organism evidence="10 11">
    <name type="scientific">Schizopora paradoxa</name>
    <dbReference type="NCBI Taxonomy" id="27342"/>
    <lineage>
        <taxon>Eukaryota</taxon>
        <taxon>Fungi</taxon>
        <taxon>Dikarya</taxon>
        <taxon>Basidiomycota</taxon>
        <taxon>Agaricomycotina</taxon>
        <taxon>Agaricomycetes</taxon>
        <taxon>Hymenochaetales</taxon>
        <taxon>Schizoporaceae</taxon>
        <taxon>Schizopora</taxon>
    </lineage>
</organism>
<dbReference type="GO" id="GO:0005975">
    <property type="term" value="P:carbohydrate metabolic process"/>
    <property type="evidence" value="ECO:0007669"/>
    <property type="project" value="InterPro"/>
</dbReference>
<keyword evidence="7" id="KW-0326">Glycosidase</keyword>
<dbReference type="InterPro" id="IPR036833">
    <property type="entry name" value="BetaGal_dom3_sf"/>
</dbReference>
<evidence type="ECO:0000256" key="7">
    <source>
        <dbReference type="ARBA" id="ARBA00023295"/>
    </source>
</evidence>
<dbReference type="SMART" id="SM01029">
    <property type="entry name" value="BetaGal_dom2"/>
    <property type="match status" value="1"/>
</dbReference>
<keyword evidence="5 10" id="KW-0378">Hydrolase</keyword>
<evidence type="ECO:0000256" key="4">
    <source>
        <dbReference type="ARBA" id="ARBA00022729"/>
    </source>
</evidence>
<dbReference type="InterPro" id="IPR001944">
    <property type="entry name" value="Glycoside_Hdrlase_35"/>
</dbReference>
<keyword evidence="4" id="KW-0732">Signal</keyword>
<comment type="catalytic activity">
    <reaction evidence="1">
        <text>Hydrolysis of terminal non-reducing beta-D-galactose residues in beta-D-galactosides.</text>
        <dbReference type="EC" id="3.2.1.23"/>
    </reaction>
</comment>
<accession>A0A0H2R062</accession>
<dbReference type="InterPro" id="IPR031330">
    <property type="entry name" value="Gly_Hdrlase_35_cat"/>
</dbReference>
<gene>
    <name evidence="10" type="ORF">SCHPADRAFT_947138</name>
</gene>
<dbReference type="AlphaFoldDB" id="A0A0H2R062"/>
<dbReference type="GO" id="GO:0004565">
    <property type="term" value="F:beta-galactosidase activity"/>
    <property type="evidence" value="ECO:0007669"/>
    <property type="project" value="UniProtKB-EC"/>
</dbReference>
<dbReference type="Proteomes" id="UP000053477">
    <property type="component" value="Unassembled WGS sequence"/>
</dbReference>
<name>A0A0H2R062_9AGAM</name>
<dbReference type="SUPFAM" id="SSF49785">
    <property type="entry name" value="Galactose-binding domain-like"/>
    <property type="match status" value="2"/>
</dbReference>
<dbReference type="SUPFAM" id="SSF51011">
    <property type="entry name" value="Glycosyl hydrolase domain"/>
    <property type="match status" value="1"/>
</dbReference>
<evidence type="ECO:0000259" key="9">
    <source>
        <dbReference type="SMART" id="SM01029"/>
    </source>
</evidence>
<evidence type="ECO:0000256" key="5">
    <source>
        <dbReference type="ARBA" id="ARBA00022801"/>
    </source>
</evidence>
<evidence type="ECO:0000256" key="3">
    <source>
        <dbReference type="ARBA" id="ARBA00012756"/>
    </source>
</evidence>
<protein>
    <recommendedName>
        <fullName evidence="3">beta-galactosidase</fullName>
        <ecNumber evidence="3">3.2.1.23</ecNumber>
    </recommendedName>
</protein>
<evidence type="ECO:0000256" key="2">
    <source>
        <dbReference type="ARBA" id="ARBA00009809"/>
    </source>
</evidence>
<dbReference type="EC" id="3.2.1.23" evidence="3"/>
<dbReference type="Pfam" id="PF13363">
    <property type="entry name" value="BetaGal_dom3"/>
    <property type="match status" value="1"/>
</dbReference>
<evidence type="ECO:0000256" key="6">
    <source>
        <dbReference type="ARBA" id="ARBA00023180"/>
    </source>
</evidence>
<dbReference type="InterPro" id="IPR025972">
    <property type="entry name" value="BetaGal_dom3"/>
</dbReference>
<dbReference type="InterPro" id="IPR037110">
    <property type="entry name" value="Betagal_dom2_sf"/>
</dbReference>
<dbReference type="Pfam" id="PF13364">
    <property type="entry name" value="BetaGal_ABD2"/>
    <property type="match status" value="2"/>
</dbReference>
<keyword evidence="11" id="KW-1185">Reference proteome</keyword>
<dbReference type="Pfam" id="PF01301">
    <property type="entry name" value="Glyco_hydro_35"/>
    <property type="match status" value="1"/>
</dbReference>
<dbReference type="SUPFAM" id="SSF117100">
    <property type="entry name" value="Beta-galactosidase LacA, domain 3"/>
    <property type="match status" value="1"/>
</dbReference>
<dbReference type="Gene3D" id="3.20.20.80">
    <property type="entry name" value="Glycosidases"/>
    <property type="match status" value="1"/>
</dbReference>
<evidence type="ECO:0000256" key="1">
    <source>
        <dbReference type="ARBA" id="ARBA00001412"/>
    </source>
</evidence>
<proteinExistence type="inferred from homology"/>
<dbReference type="Gene3D" id="2.60.120.260">
    <property type="entry name" value="Galactose-binding domain-like"/>
    <property type="match status" value="2"/>
</dbReference>
<evidence type="ECO:0000256" key="8">
    <source>
        <dbReference type="RuleBase" id="RU003679"/>
    </source>
</evidence>
<evidence type="ECO:0000313" key="11">
    <source>
        <dbReference type="Proteomes" id="UP000053477"/>
    </source>
</evidence>
<dbReference type="FunFam" id="3.20.20.80:FF:000040">
    <property type="entry name" value="Beta-galactosidase A"/>
    <property type="match status" value="1"/>
</dbReference>
<dbReference type="SUPFAM" id="SSF51445">
    <property type="entry name" value="(Trans)glycosidases"/>
    <property type="match status" value="1"/>
</dbReference>
<dbReference type="Gene3D" id="2.60.390.10">
    <property type="entry name" value="Beta-galactosidase, domain 3"/>
    <property type="match status" value="1"/>
</dbReference>
<dbReference type="Pfam" id="PF10435">
    <property type="entry name" value="BetaGal_dom2"/>
    <property type="match status" value="1"/>
</dbReference>
<dbReference type="InterPro" id="IPR025300">
    <property type="entry name" value="BetaGal_jelly_roll_dom"/>
</dbReference>
<dbReference type="EMBL" id="KQ086351">
    <property type="protein sequence ID" value="KLO05165.1"/>
    <property type="molecule type" value="Genomic_DNA"/>
</dbReference>
<dbReference type="Gene3D" id="2.102.20.10">
    <property type="entry name" value="Beta-galactosidase, domain 2"/>
    <property type="match status" value="1"/>
</dbReference>
<feature type="domain" description="Beta-galactosidase" evidence="9">
    <location>
        <begin position="427"/>
        <end position="617"/>
    </location>
</feature>